<reference evidence="15 16" key="1">
    <citation type="journal article" date="2007" name="Science">
        <title>Sea anemone genome reveals ancestral eumetazoan gene repertoire and genomic organization.</title>
        <authorList>
            <person name="Putnam N.H."/>
            <person name="Srivastava M."/>
            <person name="Hellsten U."/>
            <person name="Dirks B."/>
            <person name="Chapman J."/>
            <person name="Salamov A."/>
            <person name="Terry A."/>
            <person name="Shapiro H."/>
            <person name="Lindquist E."/>
            <person name="Kapitonov V.V."/>
            <person name="Jurka J."/>
            <person name="Genikhovich G."/>
            <person name="Grigoriev I.V."/>
            <person name="Lucas S.M."/>
            <person name="Steele R.E."/>
            <person name="Finnerty J.R."/>
            <person name="Technau U."/>
            <person name="Martindale M.Q."/>
            <person name="Rokhsar D.S."/>
        </authorList>
    </citation>
    <scope>NUCLEOTIDE SEQUENCE [LARGE SCALE GENOMIC DNA]</scope>
    <source>
        <strain evidence="16">CH2 X CH6</strain>
    </source>
</reference>
<evidence type="ECO:0000256" key="7">
    <source>
        <dbReference type="ARBA" id="ARBA00022695"/>
    </source>
</evidence>
<dbReference type="EC" id="2.7.7.2" evidence="3"/>
<dbReference type="Gene3D" id="3.40.50.620">
    <property type="entry name" value="HUPs"/>
    <property type="match status" value="1"/>
</dbReference>
<dbReference type="InterPro" id="IPR056596">
    <property type="entry name" value="FLAD1_M"/>
</dbReference>
<comment type="pathway">
    <text evidence="1">Cofactor biosynthesis; FAD biosynthesis; FAD from FMN: step 1/1.</text>
</comment>
<keyword evidence="16" id="KW-1185">Reference proteome</keyword>
<dbReference type="InterPro" id="IPR036425">
    <property type="entry name" value="MoaB/Mog-like_dom_sf"/>
</dbReference>
<sequence length="475" mass="53639">MADNVKANVAKSCGIIIIGDEILKGHTQDSNSSFLAKKLWCLGIKVPKISVISDHEFEIIKEIEEFSKKYDFVITTGGIGPTHDDVTISSIAKAFGESLVPNEELAEVIAKIYRVERSSLNSAHLKMCHLPPSAKLHYDKDRLKHPFPILSIKNVFVLPGIPEFIQKDFPIIENLLLHPDSSKFYLCTIFLSSDEAEVAHILDNVVQRFKESVSIGSYPECTNAGWHVKLNVESESQAKLHDACQYLLTQMPPTCVQKVEGLNNHEGILGACLKGAWAVIQESLKLFRLDELCISFNGGKDCTVLLYIMYAAVAQSMAEVPKINALYVRHDSPFKEAENFVEETTRLYNLNLICMSGKIKPALEELKKSHPNIKAILMGTRRHDPFTEKLHTFSWTDQGWPEYLRINPILDWNHQDVWSILLHCKVPYCTLYDNGYTSLGSSHNTRPNPVLRVNSNEYKPAYLLEDDQLERAGRT</sequence>
<dbReference type="Pfam" id="PF00994">
    <property type="entry name" value="MoCF_biosynth"/>
    <property type="match status" value="1"/>
</dbReference>
<dbReference type="HOGENOM" id="CLU_030805_8_0_1"/>
<dbReference type="SMART" id="SM00852">
    <property type="entry name" value="MoCF_biosynth"/>
    <property type="match status" value="1"/>
</dbReference>
<proteinExistence type="inferred from homology"/>
<dbReference type="GO" id="GO:0003919">
    <property type="term" value="F:FMN adenylyltransferase activity"/>
    <property type="evidence" value="ECO:0000318"/>
    <property type="project" value="GO_Central"/>
</dbReference>
<dbReference type="PANTHER" id="PTHR23293">
    <property type="entry name" value="FAD SYNTHETASE-RELATED FMN ADENYLYLTRANSFERASE"/>
    <property type="match status" value="1"/>
</dbReference>
<dbReference type="GO" id="GO:0005524">
    <property type="term" value="F:ATP binding"/>
    <property type="evidence" value="ECO:0007669"/>
    <property type="project" value="UniProtKB-KW"/>
</dbReference>
<dbReference type="OMA" id="NSHFLCK"/>
<dbReference type="CDD" id="cd23948">
    <property type="entry name" value="FAD_synthase"/>
    <property type="match status" value="1"/>
</dbReference>
<evidence type="ECO:0000256" key="2">
    <source>
        <dbReference type="ARBA" id="ARBA00007589"/>
    </source>
</evidence>
<keyword evidence="7" id="KW-0548">Nucleotidyltransferase</keyword>
<dbReference type="Proteomes" id="UP000001593">
    <property type="component" value="Unassembled WGS sequence"/>
</dbReference>
<evidence type="ECO:0000256" key="6">
    <source>
        <dbReference type="ARBA" id="ARBA00022679"/>
    </source>
</evidence>
<dbReference type="AlphaFoldDB" id="A7RYI4"/>
<evidence type="ECO:0000256" key="1">
    <source>
        <dbReference type="ARBA" id="ARBA00004726"/>
    </source>
</evidence>
<dbReference type="PhylomeDB" id="A7RYI4"/>
<keyword evidence="8" id="KW-0547">Nucleotide-binding</keyword>
<accession>A7RYI4</accession>
<organism evidence="15 16">
    <name type="scientific">Nematostella vectensis</name>
    <name type="common">Starlet sea anemone</name>
    <dbReference type="NCBI Taxonomy" id="45351"/>
    <lineage>
        <taxon>Eukaryota</taxon>
        <taxon>Metazoa</taxon>
        <taxon>Cnidaria</taxon>
        <taxon>Anthozoa</taxon>
        <taxon>Hexacorallia</taxon>
        <taxon>Actiniaria</taxon>
        <taxon>Edwardsiidae</taxon>
        <taxon>Nematostella</taxon>
    </lineage>
</organism>
<dbReference type="CDD" id="cd00885">
    <property type="entry name" value="cinA"/>
    <property type="match status" value="1"/>
</dbReference>
<dbReference type="InterPro" id="IPR002500">
    <property type="entry name" value="PAPS_reduct_dom"/>
</dbReference>
<evidence type="ECO:0000256" key="10">
    <source>
        <dbReference type="ARBA" id="ARBA00022840"/>
    </source>
</evidence>
<dbReference type="Pfam" id="PF01507">
    <property type="entry name" value="PAPS_reduct"/>
    <property type="match status" value="1"/>
</dbReference>
<gene>
    <name evidence="15" type="ORF">NEMVEDRAFT_v1g204022</name>
</gene>
<evidence type="ECO:0000256" key="4">
    <source>
        <dbReference type="ARBA" id="ARBA00022630"/>
    </source>
</evidence>
<name>A7RYI4_NEMVE</name>
<dbReference type="SUPFAM" id="SSF53218">
    <property type="entry name" value="Molybdenum cofactor biosynthesis proteins"/>
    <property type="match status" value="1"/>
</dbReference>
<dbReference type="Pfam" id="PF24102">
    <property type="entry name" value="FLAD1_M"/>
    <property type="match status" value="1"/>
</dbReference>
<dbReference type="eggNOG" id="KOG2644">
    <property type="taxonomic scope" value="Eukaryota"/>
</dbReference>
<dbReference type="SUPFAM" id="SSF52402">
    <property type="entry name" value="Adenine nucleotide alpha hydrolases-like"/>
    <property type="match status" value="1"/>
</dbReference>
<keyword evidence="5" id="KW-0288">FMN</keyword>
<feature type="domain" description="MoaB/Mog" evidence="14">
    <location>
        <begin position="14"/>
        <end position="179"/>
    </location>
</feature>
<keyword evidence="9" id="KW-0274">FAD</keyword>
<evidence type="ECO:0000259" key="14">
    <source>
        <dbReference type="SMART" id="SM00852"/>
    </source>
</evidence>
<dbReference type="STRING" id="45351.A7RYI4"/>
<evidence type="ECO:0000313" key="15">
    <source>
        <dbReference type="EMBL" id="EDO43465.1"/>
    </source>
</evidence>
<dbReference type="InterPro" id="IPR014729">
    <property type="entry name" value="Rossmann-like_a/b/a_fold"/>
</dbReference>
<keyword evidence="10" id="KW-0067">ATP-binding</keyword>
<keyword evidence="4" id="KW-0285">Flavoprotein</keyword>
<comment type="catalytic activity">
    <reaction evidence="13">
        <text>FMN + ATP + H(+) = FAD + diphosphate</text>
        <dbReference type="Rhea" id="RHEA:17237"/>
        <dbReference type="ChEBI" id="CHEBI:15378"/>
        <dbReference type="ChEBI" id="CHEBI:30616"/>
        <dbReference type="ChEBI" id="CHEBI:33019"/>
        <dbReference type="ChEBI" id="CHEBI:57692"/>
        <dbReference type="ChEBI" id="CHEBI:58210"/>
        <dbReference type="EC" id="2.7.7.2"/>
    </reaction>
</comment>
<evidence type="ECO:0000313" key="16">
    <source>
        <dbReference type="Proteomes" id="UP000001593"/>
    </source>
</evidence>
<protein>
    <recommendedName>
        <fullName evidence="3">FAD synthase</fullName>
        <ecNumber evidence="3">2.7.7.2</ecNumber>
    </recommendedName>
    <alternativeName>
        <fullName evidence="11">FAD pyrophosphorylase</fullName>
    </alternativeName>
    <alternativeName>
        <fullName evidence="12">FMN adenylyltransferase</fullName>
    </alternativeName>
</protein>
<dbReference type="InParanoid" id="A7RYI4"/>
<evidence type="ECO:0000256" key="5">
    <source>
        <dbReference type="ARBA" id="ARBA00022643"/>
    </source>
</evidence>
<dbReference type="InterPro" id="IPR001453">
    <property type="entry name" value="MoaB/Mog_dom"/>
</dbReference>
<evidence type="ECO:0000256" key="13">
    <source>
        <dbReference type="ARBA" id="ARBA00049494"/>
    </source>
</evidence>
<dbReference type="EMBL" id="DS469553">
    <property type="protein sequence ID" value="EDO43465.1"/>
    <property type="molecule type" value="Genomic_DNA"/>
</dbReference>
<dbReference type="FunFam" id="3.40.980.10:FF:000024">
    <property type="entry name" value="Probable FAD synthase"/>
    <property type="match status" value="1"/>
</dbReference>
<evidence type="ECO:0000256" key="9">
    <source>
        <dbReference type="ARBA" id="ARBA00022827"/>
    </source>
</evidence>
<keyword evidence="6" id="KW-0808">Transferase</keyword>
<evidence type="ECO:0000256" key="12">
    <source>
        <dbReference type="ARBA" id="ARBA00031871"/>
    </source>
</evidence>
<dbReference type="Gene3D" id="3.40.980.10">
    <property type="entry name" value="MoaB/Mog-like domain"/>
    <property type="match status" value="1"/>
</dbReference>
<dbReference type="PANTHER" id="PTHR23293:SF9">
    <property type="entry name" value="FAD SYNTHASE"/>
    <property type="match status" value="1"/>
</dbReference>
<dbReference type="GO" id="GO:0006747">
    <property type="term" value="P:FAD biosynthetic process"/>
    <property type="evidence" value="ECO:0000318"/>
    <property type="project" value="GO_Central"/>
</dbReference>
<evidence type="ECO:0000256" key="11">
    <source>
        <dbReference type="ARBA" id="ARBA00031145"/>
    </source>
</evidence>
<evidence type="ECO:0000256" key="8">
    <source>
        <dbReference type="ARBA" id="ARBA00022741"/>
    </source>
</evidence>
<evidence type="ECO:0000256" key="3">
    <source>
        <dbReference type="ARBA" id="ARBA00012393"/>
    </source>
</evidence>
<comment type="similarity">
    <text evidence="2">In the N-terminal section; belongs to the MoaB/Mog family.</text>
</comment>